<evidence type="ECO:0000313" key="3">
    <source>
        <dbReference type="EMBL" id="GIL32041.1"/>
    </source>
</evidence>
<dbReference type="Pfam" id="PF21068">
    <property type="entry name" value="ATPgraspMvdD"/>
    <property type="match status" value="1"/>
</dbReference>
<dbReference type="InterPro" id="IPR026449">
    <property type="entry name" value="GRASP_SAV_5884"/>
</dbReference>
<dbReference type="PANTHER" id="PTHR21621:SF0">
    <property type="entry name" value="BETA-CITRYLGLUTAMATE SYNTHASE B-RELATED"/>
    <property type="match status" value="1"/>
</dbReference>
<dbReference type="InterPro" id="IPR048936">
    <property type="entry name" value="MvdD-like_ATPgrasp"/>
</dbReference>
<name>A0A8J4AIT3_9ACTN</name>
<keyword evidence="1" id="KW-0547">Nucleotide-binding</keyword>
<dbReference type="AlphaFoldDB" id="A0A8J4AIT3"/>
<sequence>MALVLVVSAADDWSATAVADQLAARDVPYAWADPADFPQRLELSATFDTRWHTQLHTDGRTVELDEVTAVFYRRPNDFRIPAGMSGPEERFARSQARVGLGGILAALHARWVNHPSALADHEYKPRQLALAARVGLTVPRTLVTNRADDVRAFGKRVGELVVKPLADPIVNEAGTYTPVWTRRVAADELDDLAGVETTAHLFQAWVDKDFEVRLIAAGDRLMPVAIRASSQTARVDWRSDYDALSYEPIACPAPVAASVRRYMAAAGLAYGALDFVVDHAGVWHFLEMNAAGQWGWLADKTGIDVAGALADVLTGGSPWPNGSTW</sequence>
<dbReference type="GO" id="GO:0018169">
    <property type="term" value="F:ribosomal S6-glutamic acid ligase activity"/>
    <property type="evidence" value="ECO:0007669"/>
    <property type="project" value="TreeGrafter"/>
</dbReference>
<keyword evidence="4" id="KW-1185">Reference proteome</keyword>
<dbReference type="SUPFAM" id="SSF56059">
    <property type="entry name" value="Glutathione synthetase ATP-binding domain-like"/>
    <property type="match status" value="1"/>
</dbReference>
<dbReference type="EMBL" id="BOPO01000151">
    <property type="protein sequence ID" value="GIL32041.1"/>
    <property type="molecule type" value="Genomic_DNA"/>
</dbReference>
<comment type="caution">
    <text evidence="3">The sequence shown here is derived from an EMBL/GenBank/DDBJ whole genome shotgun (WGS) entry which is preliminary data.</text>
</comment>
<dbReference type="GO" id="GO:0005524">
    <property type="term" value="F:ATP binding"/>
    <property type="evidence" value="ECO:0007669"/>
    <property type="project" value="UniProtKB-UniRule"/>
</dbReference>
<keyword evidence="1" id="KW-0067">ATP-binding</keyword>
<dbReference type="PROSITE" id="PS50975">
    <property type="entry name" value="ATP_GRASP"/>
    <property type="match status" value="1"/>
</dbReference>
<dbReference type="GO" id="GO:0046872">
    <property type="term" value="F:metal ion binding"/>
    <property type="evidence" value="ECO:0007669"/>
    <property type="project" value="InterPro"/>
</dbReference>
<evidence type="ECO:0000259" key="2">
    <source>
        <dbReference type="PROSITE" id="PS50975"/>
    </source>
</evidence>
<dbReference type="GO" id="GO:0005737">
    <property type="term" value="C:cytoplasm"/>
    <property type="evidence" value="ECO:0007669"/>
    <property type="project" value="TreeGrafter"/>
</dbReference>
<dbReference type="Gene3D" id="3.30.470.20">
    <property type="entry name" value="ATP-grasp fold, B domain"/>
    <property type="match status" value="1"/>
</dbReference>
<protein>
    <submittedName>
        <fullName evidence="3">ATP-grasp ribosomal peptide maturase</fullName>
    </submittedName>
</protein>
<gene>
    <name evidence="3" type="ORF">NUM_72950</name>
</gene>
<evidence type="ECO:0000313" key="4">
    <source>
        <dbReference type="Proteomes" id="UP000614996"/>
    </source>
</evidence>
<reference evidence="4" key="1">
    <citation type="journal article" date="2021" name="Int. J. Syst. Evol. Microbiol.">
        <title>Actinocatenispora comari sp. nov., an endophytic actinomycete isolated from aerial parts of Comarum salesowianum.</title>
        <authorList>
            <person name="Oyunbileg N."/>
            <person name="Iizaka Y."/>
            <person name="Hamada M."/>
            <person name="Davaapurev B.O."/>
            <person name="Fukumoto A."/>
            <person name="Tsetseg B."/>
            <person name="Kato F."/>
            <person name="Tamura T."/>
            <person name="Batkhuu J."/>
            <person name="Anzai Y."/>
        </authorList>
    </citation>
    <scope>NUCLEOTIDE SEQUENCE [LARGE SCALE GENOMIC DNA]</scope>
    <source>
        <strain evidence="4">NUM-2625</strain>
    </source>
</reference>
<feature type="domain" description="ATP-grasp" evidence="2">
    <location>
        <begin position="128"/>
        <end position="314"/>
    </location>
</feature>
<accession>A0A8J4AIT3</accession>
<proteinExistence type="predicted"/>
<dbReference type="Proteomes" id="UP000614996">
    <property type="component" value="Unassembled WGS sequence"/>
</dbReference>
<dbReference type="InterPro" id="IPR011761">
    <property type="entry name" value="ATP-grasp"/>
</dbReference>
<dbReference type="PANTHER" id="PTHR21621">
    <property type="entry name" value="RIBOSOMAL PROTEIN S6 MODIFICATION PROTEIN"/>
    <property type="match status" value="1"/>
</dbReference>
<dbReference type="GO" id="GO:0009432">
    <property type="term" value="P:SOS response"/>
    <property type="evidence" value="ECO:0007669"/>
    <property type="project" value="TreeGrafter"/>
</dbReference>
<dbReference type="NCBIfam" id="TIGR04187">
    <property type="entry name" value="GRASP_SAV_5884"/>
    <property type="match status" value="1"/>
</dbReference>
<organism evidence="3 4">
    <name type="scientific">Actinocatenispora comari</name>
    <dbReference type="NCBI Taxonomy" id="2807577"/>
    <lineage>
        <taxon>Bacteria</taxon>
        <taxon>Bacillati</taxon>
        <taxon>Actinomycetota</taxon>
        <taxon>Actinomycetes</taxon>
        <taxon>Micromonosporales</taxon>
        <taxon>Micromonosporaceae</taxon>
        <taxon>Actinocatenispora</taxon>
    </lineage>
</organism>
<dbReference type="RefSeq" id="WP_207129572.1">
    <property type="nucleotide sequence ID" value="NZ_BOPO01000151.1"/>
</dbReference>
<evidence type="ECO:0000256" key="1">
    <source>
        <dbReference type="PROSITE-ProRule" id="PRU00409"/>
    </source>
</evidence>